<dbReference type="STRING" id="335543.Sfum_2347"/>
<dbReference type="EMBL" id="CP000478">
    <property type="protein sequence ID" value="ABK18028.1"/>
    <property type="molecule type" value="Genomic_DNA"/>
</dbReference>
<dbReference type="InterPro" id="IPR044036">
    <property type="entry name" value="DUF5752"/>
</dbReference>
<dbReference type="HOGENOM" id="CLU_104927_0_0_7"/>
<dbReference type="RefSeq" id="WP_011699197.1">
    <property type="nucleotide sequence ID" value="NC_008554.1"/>
</dbReference>
<dbReference type="Proteomes" id="UP000001784">
    <property type="component" value="Chromosome"/>
</dbReference>
<dbReference type="InParanoid" id="A0LKS6"/>
<evidence type="ECO:0000313" key="1">
    <source>
        <dbReference type="EMBL" id="ABK18028.1"/>
    </source>
</evidence>
<proteinExistence type="predicted"/>
<dbReference type="KEGG" id="sfu:Sfum_2347"/>
<dbReference type="eggNOG" id="COG0438">
    <property type="taxonomic scope" value="Bacteria"/>
</dbReference>
<organism evidence="1 2">
    <name type="scientific">Syntrophobacter fumaroxidans (strain DSM 10017 / MPOB)</name>
    <dbReference type="NCBI Taxonomy" id="335543"/>
    <lineage>
        <taxon>Bacteria</taxon>
        <taxon>Pseudomonadati</taxon>
        <taxon>Thermodesulfobacteriota</taxon>
        <taxon>Syntrophobacteria</taxon>
        <taxon>Syntrophobacterales</taxon>
        <taxon>Syntrophobacteraceae</taxon>
        <taxon>Syntrophobacter</taxon>
    </lineage>
</organism>
<accession>A0LKS6</accession>
<keyword evidence="2" id="KW-1185">Reference proteome</keyword>
<evidence type="ECO:0000313" key="2">
    <source>
        <dbReference type="Proteomes" id="UP000001784"/>
    </source>
</evidence>
<reference evidence="1 2" key="1">
    <citation type="submission" date="2006-10" db="EMBL/GenBank/DDBJ databases">
        <title>Complete sequence of Syntrophobacter fumaroxidans MPOB.</title>
        <authorList>
            <consortium name="US DOE Joint Genome Institute"/>
            <person name="Copeland A."/>
            <person name="Lucas S."/>
            <person name="Lapidus A."/>
            <person name="Barry K."/>
            <person name="Detter J.C."/>
            <person name="Glavina del Rio T."/>
            <person name="Hammon N."/>
            <person name="Israni S."/>
            <person name="Pitluck S."/>
            <person name="Goltsman E.G."/>
            <person name="Martinez M."/>
            <person name="Schmutz J."/>
            <person name="Larimer F."/>
            <person name="Land M."/>
            <person name="Hauser L."/>
            <person name="Kyrpides N."/>
            <person name="Kim E."/>
            <person name="Boone D.R."/>
            <person name="Brockman F."/>
            <person name="Culley D."/>
            <person name="Ferry J."/>
            <person name="Gunsalus R."/>
            <person name="McInerney M.J."/>
            <person name="Morrison M."/>
            <person name="Plugge C."/>
            <person name="Rohlin L."/>
            <person name="Scholten J."/>
            <person name="Sieber J."/>
            <person name="Stams A.J.M."/>
            <person name="Worm P."/>
            <person name="Henstra A.M."/>
            <person name="Richardson P."/>
        </authorList>
    </citation>
    <scope>NUCLEOTIDE SEQUENCE [LARGE SCALE GENOMIC DNA]</scope>
    <source>
        <strain evidence="2">DSM 10017 / MPOB</strain>
    </source>
</reference>
<dbReference type="OrthoDB" id="264053at2"/>
<protein>
    <submittedName>
        <fullName evidence="1">Conserved hypothetical cytosolic protein</fullName>
    </submittedName>
</protein>
<dbReference type="Pfam" id="PF19027">
    <property type="entry name" value="DUF5752"/>
    <property type="match status" value="1"/>
</dbReference>
<sequence length="218" mass="25790">MGEPFAVKDCALITIATGERTQNLQELRDRLMTTHQGCIYYHFWGGLLRASFDDPEYQNDFAAWAWRGLHDARLAERLALVDPSEYADLEGLRRELIDVIEERLEETEHIPWARHDRQFYFMRSQIIVFDTNIRIHNIEGLALHIQRFSRSSIFYHFIDARRRTTGRRDDFSEWLLGFGDEHAPMVQRLAAIDPYFSTLTELRDEIAGCMNRYVYRGR</sequence>
<dbReference type="AlphaFoldDB" id="A0LKS6"/>
<gene>
    <name evidence="1" type="ordered locus">Sfum_2347</name>
</gene>
<name>A0LKS6_SYNFM</name>